<keyword evidence="3" id="KW-1185">Reference proteome</keyword>
<reference evidence="3" key="1">
    <citation type="submission" date="2023-07" db="EMBL/GenBank/DDBJ databases">
        <title>Conexibacter stalactiti sp. nov., isolated from stalactites in a lava cave and emended description of the genus Conexibacter.</title>
        <authorList>
            <person name="Lee S.D."/>
        </authorList>
    </citation>
    <scope>NUCLEOTIDE SEQUENCE [LARGE SCALE GENOMIC DNA]</scope>
    <source>
        <strain evidence="3">KCTC 39840</strain>
    </source>
</reference>
<evidence type="ECO:0000256" key="1">
    <source>
        <dbReference type="SAM" id="MobiDB-lite"/>
    </source>
</evidence>
<comment type="caution">
    <text evidence="2">The sequence shown here is derived from an EMBL/GenBank/DDBJ whole genome shotgun (WGS) entry which is preliminary data.</text>
</comment>
<dbReference type="Proteomes" id="UP001284601">
    <property type="component" value="Unassembled WGS sequence"/>
</dbReference>
<protein>
    <submittedName>
        <fullName evidence="2">Uncharacterized protein</fullName>
    </submittedName>
</protein>
<sequence length="147" mass="16573">MTTVVDPAGAEWQVERLWTLWRVRRHGRHPQDLEELAFWFVGWPLWPLEWLIAYVCAAVARFLDHPWRVVATCETPPCEQLTWLVRGGHASLAHVVEVAERIHAGDATLWASADRQRLLGPGHPHLTVDVAAPHPRSDASTSPRSSA</sequence>
<dbReference type="EMBL" id="JAWSTH010000119">
    <property type="protein sequence ID" value="MDW5598101.1"/>
    <property type="molecule type" value="Genomic_DNA"/>
</dbReference>
<evidence type="ECO:0000313" key="3">
    <source>
        <dbReference type="Proteomes" id="UP001284601"/>
    </source>
</evidence>
<proteinExistence type="predicted"/>
<gene>
    <name evidence="2" type="ORF">R7226_27340</name>
</gene>
<organism evidence="2 3">
    <name type="scientific">Conexibacter stalactiti</name>
    <dbReference type="NCBI Taxonomy" id="1940611"/>
    <lineage>
        <taxon>Bacteria</taxon>
        <taxon>Bacillati</taxon>
        <taxon>Actinomycetota</taxon>
        <taxon>Thermoleophilia</taxon>
        <taxon>Solirubrobacterales</taxon>
        <taxon>Conexibacteraceae</taxon>
        <taxon>Conexibacter</taxon>
    </lineage>
</organism>
<feature type="region of interest" description="Disordered" evidence="1">
    <location>
        <begin position="127"/>
        <end position="147"/>
    </location>
</feature>
<name>A0ABU4HXQ3_9ACTN</name>
<accession>A0ABU4HXQ3</accession>
<feature type="compositionally biased region" description="Polar residues" evidence="1">
    <location>
        <begin position="138"/>
        <end position="147"/>
    </location>
</feature>
<evidence type="ECO:0000313" key="2">
    <source>
        <dbReference type="EMBL" id="MDW5598101.1"/>
    </source>
</evidence>
<dbReference type="RefSeq" id="WP_318600569.1">
    <property type="nucleotide sequence ID" value="NZ_JAWSTH010000119.1"/>
</dbReference>